<name>A0A9D4CZ30_DREPO</name>
<proteinExistence type="predicted"/>
<evidence type="ECO:0000313" key="2">
    <source>
        <dbReference type="Proteomes" id="UP000828390"/>
    </source>
</evidence>
<accession>A0A9D4CZ30</accession>
<dbReference type="Proteomes" id="UP000828390">
    <property type="component" value="Unassembled WGS sequence"/>
</dbReference>
<reference evidence="1" key="1">
    <citation type="journal article" date="2019" name="bioRxiv">
        <title>The Genome of the Zebra Mussel, Dreissena polymorpha: A Resource for Invasive Species Research.</title>
        <authorList>
            <person name="McCartney M.A."/>
            <person name="Auch B."/>
            <person name="Kono T."/>
            <person name="Mallez S."/>
            <person name="Zhang Y."/>
            <person name="Obille A."/>
            <person name="Becker A."/>
            <person name="Abrahante J.E."/>
            <person name="Garbe J."/>
            <person name="Badalamenti J.P."/>
            <person name="Herman A."/>
            <person name="Mangelson H."/>
            <person name="Liachko I."/>
            <person name="Sullivan S."/>
            <person name="Sone E.D."/>
            <person name="Koren S."/>
            <person name="Silverstein K.A.T."/>
            <person name="Beckman K.B."/>
            <person name="Gohl D.M."/>
        </authorList>
    </citation>
    <scope>NUCLEOTIDE SEQUENCE</scope>
    <source>
        <strain evidence="1">Duluth1</strain>
        <tissue evidence="1">Whole animal</tissue>
    </source>
</reference>
<sequence length="66" mass="7919">MEWTDFNVPSIVWMAQGGGRLGILHRMEYRLWKLGEPTHKKMNRLQRVQYSLDDARWSQTRIMCPV</sequence>
<dbReference type="AlphaFoldDB" id="A0A9D4CZ30"/>
<organism evidence="1 2">
    <name type="scientific">Dreissena polymorpha</name>
    <name type="common">Zebra mussel</name>
    <name type="synonym">Mytilus polymorpha</name>
    <dbReference type="NCBI Taxonomy" id="45954"/>
    <lineage>
        <taxon>Eukaryota</taxon>
        <taxon>Metazoa</taxon>
        <taxon>Spiralia</taxon>
        <taxon>Lophotrochozoa</taxon>
        <taxon>Mollusca</taxon>
        <taxon>Bivalvia</taxon>
        <taxon>Autobranchia</taxon>
        <taxon>Heteroconchia</taxon>
        <taxon>Euheterodonta</taxon>
        <taxon>Imparidentia</taxon>
        <taxon>Neoheterodontei</taxon>
        <taxon>Myida</taxon>
        <taxon>Dreissenoidea</taxon>
        <taxon>Dreissenidae</taxon>
        <taxon>Dreissena</taxon>
    </lineage>
</organism>
<gene>
    <name evidence="1" type="ORF">DPMN_041450</name>
</gene>
<protein>
    <submittedName>
        <fullName evidence="1">Uncharacterized protein</fullName>
    </submittedName>
</protein>
<comment type="caution">
    <text evidence="1">The sequence shown here is derived from an EMBL/GenBank/DDBJ whole genome shotgun (WGS) entry which is preliminary data.</text>
</comment>
<reference evidence="1" key="2">
    <citation type="submission" date="2020-11" db="EMBL/GenBank/DDBJ databases">
        <authorList>
            <person name="McCartney M.A."/>
            <person name="Auch B."/>
            <person name="Kono T."/>
            <person name="Mallez S."/>
            <person name="Becker A."/>
            <person name="Gohl D.M."/>
            <person name="Silverstein K.A.T."/>
            <person name="Koren S."/>
            <person name="Bechman K.B."/>
            <person name="Herman A."/>
            <person name="Abrahante J.E."/>
            <person name="Garbe J."/>
        </authorList>
    </citation>
    <scope>NUCLEOTIDE SEQUENCE</scope>
    <source>
        <strain evidence="1">Duluth1</strain>
        <tissue evidence="1">Whole animal</tissue>
    </source>
</reference>
<evidence type="ECO:0000313" key="1">
    <source>
        <dbReference type="EMBL" id="KAH3734990.1"/>
    </source>
</evidence>
<dbReference type="EMBL" id="JAIWYP010000011">
    <property type="protein sequence ID" value="KAH3734990.1"/>
    <property type="molecule type" value="Genomic_DNA"/>
</dbReference>
<keyword evidence="2" id="KW-1185">Reference proteome</keyword>